<reference evidence="1 2" key="1">
    <citation type="submission" date="2014-02" db="EMBL/GenBank/DDBJ databases">
        <authorList>
            <person name="Sears C."/>
            <person name="Carroll K."/>
            <person name="Sack B.R."/>
            <person name="Qadri F."/>
            <person name="Myers L.L."/>
            <person name="Chung G.-T."/>
            <person name="Escheverria P."/>
            <person name="Fraser C.M."/>
            <person name="Sadzewicz L."/>
            <person name="Shefchek K.A."/>
            <person name="Tallon L."/>
            <person name="Das S.P."/>
            <person name="Daugherty S."/>
            <person name="Mongodin E.F."/>
        </authorList>
    </citation>
    <scope>NUCLEOTIDE SEQUENCE [LARGE SCALE GENOMIC DNA]</scope>
    <source>
        <strain evidence="1 2">3976T8</strain>
    </source>
</reference>
<gene>
    <name evidence="1" type="ORF">M123_2097</name>
</gene>
<dbReference type="RefSeq" id="WP_005776871.1">
    <property type="nucleotide sequence ID" value="NZ_JGDS01000050.1"/>
</dbReference>
<organism evidence="1 2">
    <name type="scientific">Bacteroides fragilis str. 3976T8</name>
    <dbReference type="NCBI Taxonomy" id="1339314"/>
    <lineage>
        <taxon>Bacteria</taxon>
        <taxon>Pseudomonadati</taxon>
        <taxon>Bacteroidota</taxon>
        <taxon>Bacteroidia</taxon>
        <taxon>Bacteroidales</taxon>
        <taxon>Bacteroidaceae</taxon>
        <taxon>Bacteroides</taxon>
    </lineage>
</organism>
<protein>
    <submittedName>
        <fullName evidence="1">Uncharacterized protein</fullName>
    </submittedName>
</protein>
<accession>A0A016CQ84</accession>
<dbReference type="AlphaFoldDB" id="A0A016CQ84"/>
<evidence type="ECO:0000313" key="1">
    <source>
        <dbReference type="EMBL" id="EXZ73554.1"/>
    </source>
</evidence>
<dbReference type="PATRIC" id="fig|1339314.3.peg.2305"/>
<name>A0A016CQ84_BACFG</name>
<comment type="caution">
    <text evidence="1">The sequence shown here is derived from an EMBL/GenBank/DDBJ whole genome shotgun (WGS) entry which is preliminary data.</text>
</comment>
<sequence length="644" mass="77471">MKEINMTKAISCMPDKFITMEMVELAAAEHRPELVNYLPEKYITSEILDSIFKTDDYGWRSWQLSKIPEEKRNRQICLRAIKAEKSNFPDIPEKYRNSDILESLFAHRNFMHYLHLIPLSSWNNGTVRDAIYSLYHNVQQDNGFRYSPDRYEQQFLTATKAMLSFVPQKAKGFRLWKGLLRDGRITTQTIDRMTPKCFKQAAYYREWAIRCIKEVDTRWLDYDTVWKAICHKTGNLHGIFDSYGHYEWFSKHADDAMADKAMELEPNLFYRLPRRFRTPERLIHALEAKREINSYNFHLEPNLMTEEVCMALARRDSFYPDIPSERWNRKLVEYFIEHGHSLYWLPQLPKRLQTRNLAEKVLKEKPQYFHYLRMEFITPEMSRQLCQKDQDNIRHFKERAMEFRKYTGLPDEFYGCETDFEHIRDRNDSRRYCRIGLTYIALQKCKRGWHESEYYLIMTRHQNRYMPAETVFRKQITTFHRTWLEKTICDNDPQFRIPKIQKDLKDVQAMRYYEVEHIRTILGCEIYRNSFMGRTVEYCIRKDGLTYHDRNMERLASGLQYKIRRLKEQTVLPKGTDDSMEISAETVHRNMGYCLIGIEAFAEDYGLDVARTYTLKELKDVIHEHGYKPSLEKYKKEVQHLNLI</sequence>
<evidence type="ECO:0000313" key="2">
    <source>
        <dbReference type="Proteomes" id="UP000020938"/>
    </source>
</evidence>
<proteinExistence type="predicted"/>
<dbReference type="EMBL" id="JGDS01000050">
    <property type="protein sequence ID" value="EXZ73554.1"/>
    <property type="molecule type" value="Genomic_DNA"/>
</dbReference>
<dbReference type="Proteomes" id="UP000020938">
    <property type="component" value="Unassembled WGS sequence"/>
</dbReference>